<gene>
    <name evidence="1" type="ORF">OG350_05505</name>
</gene>
<reference evidence="1 2" key="1">
    <citation type="submission" date="2022-10" db="EMBL/GenBank/DDBJ databases">
        <title>The complete genomes of actinobacterial strains from the NBC collection.</title>
        <authorList>
            <person name="Joergensen T.S."/>
            <person name="Alvarez Arevalo M."/>
            <person name="Sterndorff E.B."/>
            <person name="Faurdal D."/>
            <person name="Vuksanovic O."/>
            <person name="Mourched A.-S."/>
            <person name="Charusanti P."/>
            <person name="Shaw S."/>
            <person name="Blin K."/>
            <person name="Weber T."/>
        </authorList>
    </citation>
    <scope>NUCLEOTIDE SEQUENCE [LARGE SCALE GENOMIC DNA]</scope>
    <source>
        <strain evidence="1 2">NBC_00156</strain>
    </source>
</reference>
<keyword evidence="2" id="KW-1185">Reference proteome</keyword>
<name>A0ABZ1KIC1_STRAH</name>
<dbReference type="RefSeq" id="WP_405445750.1">
    <property type="nucleotide sequence ID" value="NZ_CP108164.1"/>
</dbReference>
<organism evidence="1 2">
    <name type="scientific">Streptomyces achromogenes</name>
    <dbReference type="NCBI Taxonomy" id="67255"/>
    <lineage>
        <taxon>Bacteria</taxon>
        <taxon>Bacillati</taxon>
        <taxon>Actinomycetota</taxon>
        <taxon>Actinomycetes</taxon>
        <taxon>Kitasatosporales</taxon>
        <taxon>Streptomycetaceae</taxon>
        <taxon>Streptomyces</taxon>
    </lineage>
</organism>
<dbReference type="GeneID" id="97279857"/>
<protein>
    <submittedName>
        <fullName evidence="1">T3SS effector HopA1 family protein</fullName>
    </submittedName>
</protein>
<evidence type="ECO:0000313" key="2">
    <source>
        <dbReference type="Proteomes" id="UP001622557"/>
    </source>
</evidence>
<sequence length="243" mass="26405">MEAQFAEVVPHRDITVRARVLSEPVRDADGAVHQLVRRDGVRFWAPQSALRAEGAGPGDTVDLVVPSVRPALSPGFFLVDGSRQRTGGPAVLRVYLHVREVRQAVTVWQETLSYLEREGVGYRAKVLSAAELYPRRDAVVVYLDGDQEHVARAIARTVGHLPGIEPAVSSFTERLCPGVATAWEPTDTHAGRQGLSFGQHRATVLAAALVEAATDPDHTEQVVVRHFTEAAINPANPARNHPS</sequence>
<evidence type="ECO:0000313" key="1">
    <source>
        <dbReference type="EMBL" id="WTQ79793.1"/>
    </source>
</evidence>
<dbReference type="InterPro" id="IPR040871">
    <property type="entry name" value="HopA1"/>
</dbReference>
<dbReference type="EMBL" id="CP108164">
    <property type="protein sequence ID" value="WTQ79793.1"/>
    <property type="molecule type" value="Genomic_DNA"/>
</dbReference>
<proteinExistence type="predicted"/>
<accession>A0ABZ1KIC1</accession>
<dbReference type="Proteomes" id="UP001622557">
    <property type="component" value="Chromosome"/>
</dbReference>
<dbReference type="Pfam" id="PF17914">
    <property type="entry name" value="HopA1"/>
    <property type="match status" value="1"/>
</dbReference>